<dbReference type="SUPFAM" id="SSF109604">
    <property type="entry name" value="HD-domain/PDEase-like"/>
    <property type="match status" value="1"/>
</dbReference>
<keyword evidence="2" id="KW-0378">Hydrolase</keyword>
<dbReference type="KEGG" id="dalk:DSCA_27050"/>
<dbReference type="InterPro" id="IPR006674">
    <property type="entry name" value="HD_domain"/>
</dbReference>
<dbReference type="EMBL" id="AP021874">
    <property type="protein sequence ID" value="BBO68775.1"/>
    <property type="molecule type" value="Genomic_DNA"/>
</dbReference>
<feature type="domain" description="HD" evidence="1">
    <location>
        <begin position="35"/>
        <end position="147"/>
    </location>
</feature>
<proteinExistence type="predicted"/>
<evidence type="ECO:0000259" key="1">
    <source>
        <dbReference type="Pfam" id="PF01966"/>
    </source>
</evidence>
<gene>
    <name evidence="2" type="ORF">DSCA_27050</name>
</gene>
<dbReference type="Proteomes" id="UP000427906">
    <property type="component" value="Chromosome"/>
</dbReference>
<sequence>MDKSNANIDPEAIISRVYPAGNPTRDLLLRHGDLVARKALMVLDRAPWLEADRSFVVQAAVLHDIGIGRTRCPDLGCTGTLPYVCHGVEGRKILDRLDLKRHGRVCECHVGVGISARQVVRQHLPLPVRDMVPFSVEERLICYADKFFSKTDNGRHEKTIEEITAGLARYEAAYADRFLTLHRMFNQAPGDPVDSSADPWPGGERLP</sequence>
<dbReference type="CDD" id="cd00077">
    <property type="entry name" value="HDc"/>
    <property type="match status" value="1"/>
</dbReference>
<keyword evidence="3" id="KW-1185">Reference proteome</keyword>
<dbReference type="InterPro" id="IPR003607">
    <property type="entry name" value="HD/PDEase_dom"/>
</dbReference>
<dbReference type="Gene3D" id="1.10.3210.10">
    <property type="entry name" value="Hypothetical protein af1432"/>
    <property type="match status" value="1"/>
</dbReference>
<name>A0A5K7YK72_9BACT</name>
<evidence type="ECO:0000313" key="2">
    <source>
        <dbReference type="EMBL" id="BBO68775.1"/>
    </source>
</evidence>
<dbReference type="Pfam" id="PF01966">
    <property type="entry name" value="HD"/>
    <property type="match status" value="1"/>
</dbReference>
<dbReference type="RefSeq" id="WP_174783987.1">
    <property type="nucleotide sequence ID" value="NZ_AP021874.1"/>
</dbReference>
<dbReference type="AlphaFoldDB" id="A0A5K7YK72"/>
<evidence type="ECO:0000313" key="3">
    <source>
        <dbReference type="Proteomes" id="UP000427906"/>
    </source>
</evidence>
<protein>
    <submittedName>
        <fullName evidence="2">Phosphohydrolase</fullName>
    </submittedName>
</protein>
<accession>A0A5K7YK72</accession>
<dbReference type="GO" id="GO:0016787">
    <property type="term" value="F:hydrolase activity"/>
    <property type="evidence" value="ECO:0007669"/>
    <property type="project" value="UniProtKB-KW"/>
</dbReference>
<organism evidence="2 3">
    <name type="scientific">Desulfosarcina alkanivorans</name>
    <dbReference type="NCBI Taxonomy" id="571177"/>
    <lineage>
        <taxon>Bacteria</taxon>
        <taxon>Pseudomonadati</taxon>
        <taxon>Thermodesulfobacteriota</taxon>
        <taxon>Desulfobacteria</taxon>
        <taxon>Desulfobacterales</taxon>
        <taxon>Desulfosarcinaceae</taxon>
        <taxon>Desulfosarcina</taxon>
    </lineage>
</organism>
<reference evidence="2 3" key="1">
    <citation type="submission" date="2019-11" db="EMBL/GenBank/DDBJ databases">
        <title>Comparative genomics of hydrocarbon-degrading Desulfosarcina strains.</title>
        <authorList>
            <person name="Watanabe M."/>
            <person name="Kojima H."/>
            <person name="Fukui M."/>
        </authorList>
    </citation>
    <scope>NUCLEOTIDE SEQUENCE [LARGE SCALE GENOMIC DNA]</scope>
    <source>
        <strain evidence="2 3">PL12</strain>
    </source>
</reference>